<dbReference type="STRING" id="30069.A0A182YST9"/>
<evidence type="ECO:0000313" key="2">
    <source>
        <dbReference type="EnsemblMetazoa" id="ASTEI11525-PA"/>
    </source>
</evidence>
<dbReference type="InterPro" id="IPR005162">
    <property type="entry name" value="Retrotrans_gag_dom"/>
</dbReference>
<dbReference type="AlphaFoldDB" id="A0A182YST9"/>
<sequence length="123" mass="14359">MGPELNNAFKFLVTPKQPEEIPYEDLRKTLENHFDRKKNKFVESVKFRNIVQQKGETIAQFVLRLKQGAAYCEYETFLDRMLIEQMLHGMEARDICDEIIAKNPSTFKEAFDIALALEATRNT</sequence>
<name>A0A182YST9_ANOST</name>
<protein>
    <submittedName>
        <fullName evidence="2">Retrotrans_gag domain-containing protein</fullName>
    </submittedName>
</protein>
<dbReference type="VEuPathDB" id="VectorBase:ASTEI20_038945"/>
<dbReference type="EnsemblMetazoa" id="ASTEI11525-RA">
    <property type="protein sequence ID" value="ASTEI11525-PA"/>
    <property type="gene ID" value="ASTEI11525"/>
</dbReference>
<dbReference type="Pfam" id="PF03732">
    <property type="entry name" value="Retrotrans_gag"/>
    <property type="match status" value="1"/>
</dbReference>
<feature type="domain" description="Retrotransposon gag" evidence="1">
    <location>
        <begin position="20"/>
        <end position="91"/>
    </location>
</feature>
<reference evidence="2" key="2">
    <citation type="submission" date="2020-05" db="UniProtKB">
        <authorList>
            <consortium name="EnsemblMetazoa"/>
        </authorList>
    </citation>
    <scope>IDENTIFICATION</scope>
    <source>
        <strain evidence="2">Indian</strain>
    </source>
</reference>
<dbReference type="OMA" id="MEARDIC"/>
<accession>A0A182YST9</accession>
<reference evidence="3" key="1">
    <citation type="journal article" date="2014" name="Genome Biol.">
        <title>Genome analysis of a major urban malaria vector mosquito, Anopheles stephensi.</title>
        <authorList>
            <person name="Jiang X."/>
            <person name="Peery A."/>
            <person name="Hall A.B."/>
            <person name="Sharma A."/>
            <person name="Chen X.G."/>
            <person name="Waterhouse R.M."/>
            <person name="Komissarov A."/>
            <person name="Riehle M.M."/>
            <person name="Shouche Y."/>
            <person name="Sharakhova M.V."/>
            <person name="Lawson D."/>
            <person name="Pakpour N."/>
            <person name="Arensburger P."/>
            <person name="Davidson V.L."/>
            <person name="Eiglmeier K."/>
            <person name="Emrich S."/>
            <person name="George P."/>
            <person name="Kennedy R.C."/>
            <person name="Mane S.P."/>
            <person name="Maslen G."/>
            <person name="Oringanje C."/>
            <person name="Qi Y."/>
            <person name="Settlage R."/>
            <person name="Tojo M."/>
            <person name="Tubio J.M."/>
            <person name="Unger M.F."/>
            <person name="Wang B."/>
            <person name="Vernick K.D."/>
            <person name="Ribeiro J.M."/>
            <person name="James A.A."/>
            <person name="Michel K."/>
            <person name="Riehle M.A."/>
            <person name="Luckhart S."/>
            <person name="Sharakhov I.V."/>
            <person name="Tu Z."/>
        </authorList>
    </citation>
    <scope>NUCLEOTIDE SEQUENCE [LARGE SCALE GENOMIC DNA]</scope>
    <source>
        <strain evidence="3">Indian</strain>
    </source>
</reference>
<evidence type="ECO:0000259" key="1">
    <source>
        <dbReference type="Pfam" id="PF03732"/>
    </source>
</evidence>
<organism evidence="2 3">
    <name type="scientific">Anopheles stephensi</name>
    <name type="common">Indo-Pakistan malaria mosquito</name>
    <dbReference type="NCBI Taxonomy" id="30069"/>
    <lineage>
        <taxon>Eukaryota</taxon>
        <taxon>Metazoa</taxon>
        <taxon>Ecdysozoa</taxon>
        <taxon>Arthropoda</taxon>
        <taxon>Hexapoda</taxon>
        <taxon>Insecta</taxon>
        <taxon>Pterygota</taxon>
        <taxon>Neoptera</taxon>
        <taxon>Endopterygota</taxon>
        <taxon>Diptera</taxon>
        <taxon>Nematocera</taxon>
        <taxon>Culicoidea</taxon>
        <taxon>Culicidae</taxon>
        <taxon>Anophelinae</taxon>
        <taxon>Anopheles</taxon>
    </lineage>
</organism>
<keyword evidence="3" id="KW-1185">Reference proteome</keyword>
<dbReference type="VEuPathDB" id="VectorBase:ASTE003822"/>
<dbReference type="PANTHER" id="PTHR33198">
    <property type="entry name" value="ANK_REP_REGION DOMAIN-CONTAINING PROTEIN-RELATED"/>
    <property type="match status" value="1"/>
</dbReference>
<dbReference type="PANTHER" id="PTHR33198:SF19">
    <property type="entry name" value="CCHC-TYPE DOMAIN-CONTAINING PROTEIN"/>
    <property type="match status" value="1"/>
</dbReference>
<proteinExistence type="predicted"/>
<dbReference type="VEuPathDB" id="VectorBase:ASTEI11525"/>
<dbReference type="Proteomes" id="UP000076408">
    <property type="component" value="Unassembled WGS sequence"/>
</dbReference>
<evidence type="ECO:0000313" key="3">
    <source>
        <dbReference type="Proteomes" id="UP000076408"/>
    </source>
</evidence>